<evidence type="ECO:0000256" key="1">
    <source>
        <dbReference type="SAM" id="MobiDB-lite"/>
    </source>
</evidence>
<evidence type="ECO:0000313" key="2">
    <source>
        <dbReference type="EnsemblMetazoa" id="GAUT050476-PA"/>
    </source>
</evidence>
<dbReference type="EnsemblMetazoa" id="GAUT050476-RA">
    <property type="protein sequence ID" value="GAUT050476-PA"/>
    <property type="gene ID" value="GAUT050476"/>
</dbReference>
<feature type="region of interest" description="Disordered" evidence="1">
    <location>
        <begin position="130"/>
        <end position="150"/>
    </location>
</feature>
<sequence>MVYIPDEILSELLQSYPELWALKQGVSRINWKVLGRGLADKLSERTGRLITVEDVRDKCKTVRNSLRRLDTSQGKVYANLFTYAWYADKLGLTNAVDKITSEMLSRGELPVEANVEVPVEANVEDLEDSLGFENDNNEESTTSAEAAQNSQNWKVARERAGYEIERADGTKYIAVHMYDYIHIIDVFHTKMKGSKQLYDLSMCKKLADRKATVWQHWRTRGAKMALGMRIALIDVMQYYTPAALAMLTIAKKKKSSIVLRQFGRTSSSPL</sequence>
<accession>A0A1A9VX40</accession>
<dbReference type="VEuPathDB" id="VectorBase:GAUT050476"/>
<keyword evidence="3" id="KW-1185">Reference proteome</keyword>
<dbReference type="Proteomes" id="UP000078200">
    <property type="component" value="Unassembled WGS sequence"/>
</dbReference>
<dbReference type="AlphaFoldDB" id="A0A1A9VX40"/>
<protein>
    <submittedName>
        <fullName evidence="2">Uncharacterized protein</fullName>
    </submittedName>
</protein>
<feature type="compositionally biased region" description="Polar residues" evidence="1">
    <location>
        <begin position="139"/>
        <end position="150"/>
    </location>
</feature>
<proteinExistence type="predicted"/>
<evidence type="ECO:0000313" key="3">
    <source>
        <dbReference type="Proteomes" id="UP000078200"/>
    </source>
</evidence>
<organism evidence="2 3">
    <name type="scientific">Glossina austeni</name>
    <name type="common">Savannah tsetse fly</name>
    <dbReference type="NCBI Taxonomy" id="7395"/>
    <lineage>
        <taxon>Eukaryota</taxon>
        <taxon>Metazoa</taxon>
        <taxon>Ecdysozoa</taxon>
        <taxon>Arthropoda</taxon>
        <taxon>Hexapoda</taxon>
        <taxon>Insecta</taxon>
        <taxon>Pterygota</taxon>
        <taxon>Neoptera</taxon>
        <taxon>Endopterygota</taxon>
        <taxon>Diptera</taxon>
        <taxon>Brachycera</taxon>
        <taxon>Muscomorpha</taxon>
        <taxon>Hippoboscoidea</taxon>
        <taxon>Glossinidae</taxon>
        <taxon>Glossina</taxon>
    </lineage>
</organism>
<name>A0A1A9VX40_GLOAU</name>
<reference evidence="2" key="1">
    <citation type="submission" date="2020-05" db="UniProtKB">
        <authorList>
            <consortium name="EnsemblMetazoa"/>
        </authorList>
    </citation>
    <scope>IDENTIFICATION</scope>
    <source>
        <strain evidence="2">TTRI</strain>
    </source>
</reference>